<organism evidence="1 2">
    <name type="scientific">Stenomitos frigidus AS-A4</name>
    <dbReference type="NCBI Taxonomy" id="2933935"/>
    <lineage>
        <taxon>Bacteria</taxon>
        <taxon>Bacillati</taxon>
        <taxon>Cyanobacteriota</taxon>
        <taxon>Cyanophyceae</taxon>
        <taxon>Leptolyngbyales</taxon>
        <taxon>Leptolyngbyaceae</taxon>
        <taxon>Stenomitos</taxon>
    </lineage>
</organism>
<dbReference type="RefSeq" id="WP_190450835.1">
    <property type="nucleotide sequence ID" value="NZ_JAMPLM010000002.1"/>
</dbReference>
<dbReference type="InterPro" id="IPR036614">
    <property type="entry name" value="RusA-like_sf"/>
</dbReference>
<dbReference type="EMBL" id="JAMPLM010000002">
    <property type="protein sequence ID" value="MEP1057740.1"/>
    <property type="molecule type" value="Genomic_DNA"/>
</dbReference>
<dbReference type="Proteomes" id="UP001476950">
    <property type="component" value="Unassembled WGS sequence"/>
</dbReference>
<dbReference type="Gene3D" id="3.30.1330.70">
    <property type="entry name" value="Holliday junction resolvase RusA"/>
    <property type="match status" value="1"/>
</dbReference>
<proteinExistence type="predicted"/>
<comment type="caution">
    <text evidence="1">The sequence shown here is derived from an EMBL/GenBank/DDBJ whole genome shotgun (WGS) entry which is preliminary data.</text>
</comment>
<accession>A0ABV0KEW8</accession>
<dbReference type="SUPFAM" id="SSF103084">
    <property type="entry name" value="Holliday junction resolvase RusA"/>
    <property type="match status" value="1"/>
</dbReference>
<sequence>MDKERQWSKLVSQAAIGVQFPGDVWITLDYVLQRFNSRDWDNTVASAKFILDGLKDAGVIVDDNFSVVQAVTPFFRPALKVGKTLEPEKVVVTVSDRPLCEIIRLPVVVGAATQTIRANSSIGGAA</sequence>
<keyword evidence="2" id="KW-1185">Reference proteome</keyword>
<reference evidence="1 2" key="1">
    <citation type="submission" date="2022-04" db="EMBL/GenBank/DDBJ databases">
        <title>Positive selection, recombination, and allopatry shape intraspecific diversity of widespread and dominant cyanobacteria.</title>
        <authorList>
            <person name="Wei J."/>
            <person name="Shu W."/>
            <person name="Hu C."/>
        </authorList>
    </citation>
    <scope>NUCLEOTIDE SEQUENCE [LARGE SCALE GENOMIC DNA]</scope>
    <source>
        <strain evidence="1 2">AS-A4</strain>
    </source>
</reference>
<evidence type="ECO:0000313" key="1">
    <source>
        <dbReference type="EMBL" id="MEP1057740.1"/>
    </source>
</evidence>
<name>A0ABV0KEW8_9CYAN</name>
<protein>
    <submittedName>
        <fullName evidence="1">Uncharacterized protein</fullName>
    </submittedName>
</protein>
<gene>
    <name evidence="1" type="ORF">NDI38_04760</name>
</gene>
<evidence type="ECO:0000313" key="2">
    <source>
        <dbReference type="Proteomes" id="UP001476950"/>
    </source>
</evidence>